<organism evidence="1 2">
    <name type="scientific">Fusarium solani subsp. cucurbitae</name>
    <name type="common">Neocosmosporum cucurbitae</name>
    <dbReference type="NCBI Taxonomy" id="2747967"/>
    <lineage>
        <taxon>Eukaryota</taxon>
        <taxon>Fungi</taxon>
        <taxon>Dikarya</taxon>
        <taxon>Ascomycota</taxon>
        <taxon>Pezizomycotina</taxon>
        <taxon>Sordariomycetes</taxon>
        <taxon>Hypocreomycetidae</taxon>
        <taxon>Hypocreales</taxon>
        <taxon>Nectriaceae</taxon>
        <taxon>Fusarium</taxon>
        <taxon>Fusarium solani species complex</taxon>
    </lineage>
</organism>
<dbReference type="Proteomes" id="UP000830768">
    <property type="component" value="Chromosome 13"/>
</dbReference>
<reference evidence="1" key="1">
    <citation type="submission" date="2021-11" db="EMBL/GenBank/DDBJ databases">
        <title>Fusarium solani-melongenae Genome sequencing and assembly.</title>
        <authorList>
            <person name="Xie S."/>
            <person name="Huang L."/>
            <person name="Zhang X."/>
        </authorList>
    </citation>
    <scope>NUCLEOTIDE SEQUENCE</scope>
    <source>
        <strain evidence="1">CRI 24-3</strain>
    </source>
</reference>
<accession>A0ACD3ZRZ8</accession>
<protein>
    <submittedName>
        <fullName evidence="1">Uncharacterized protein</fullName>
    </submittedName>
</protein>
<proteinExistence type="predicted"/>
<dbReference type="EMBL" id="CP090041">
    <property type="protein sequence ID" value="UPL03612.1"/>
    <property type="molecule type" value="Genomic_DNA"/>
</dbReference>
<keyword evidence="2" id="KW-1185">Reference proteome</keyword>
<name>A0ACD3ZRZ8_FUSSC</name>
<gene>
    <name evidence="1" type="ORF">LCI18_014546</name>
</gene>
<evidence type="ECO:0000313" key="1">
    <source>
        <dbReference type="EMBL" id="UPL03612.1"/>
    </source>
</evidence>
<sequence>MIASQAPQRAHLAESCLPWLAFAKRSLSVLEIQEALALSADGSAGLSLEDSPGGVASVISSCGGLARLDCINGTSCIRLHDRTTRDYLCRRLSCAEGDVGRACVAYLSSRSDGGACKTDEDLVKRLRLSPLYDYAARYWGQHIQSISTPLLSDTVIRDFLSDRTRWEGALQAEHTAAEMRLRGLKQPCKDVSQYYPERTETIHLAARAGATNLITALLAQNNGSTIINARDDDGCTALSHAAQTGNNDILELFLANSLLDVDARDYEGRTPISHAAGNGHASVVSRLLERSANPNWKDENAVSPLWYAVQYGHVAVVRILLECGQLSDLNPRHLWADKSYFTPLPYALKNGFSEISEMLARADGIDAHAKLGGDNSTILGLAIRNRYEGIAFRLLTKYGIGQSSRTTNLGGDLLVVAASVGSTKLVESLLVMHGVDPNATYLSYGDGEHEIRGLTPLAAAAKQGHGVVVRLLLSTEAIRPDASALSLAAQNGFRDIVDMLVADGRIEADHKDAEGRTPLSLAAEGAHEDVWKPCS</sequence>
<evidence type="ECO:0000313" key="2">
    <source>
        <dbReference type="Proteomes" id="UP000830768"/>
    </source>
</evidence>